<feature type="compositionally biased region" description="Basic and acidic residues" evidence="3">
    <location>
        <begin position="34"/>
        <end position="48"/>
    </location>
</feature>
<dbReference type="InterPro" id="IPR003690">
    <property type="entry name" value="MTERF"/>
</dbReference>
<feature type="region of interest" description="Disordered" evidence="3">
    <location>
        <begin position="628"/>
        <end position="676"/>
    </location>
</feature>
<dbReference type="Pfam" id="PF02536">
    <property type="entry name" value="mTERF"/>
    <property type="match status" value="2"/>
</dbReference>
<dbReference type="Gene3D" id="1.25.70.10">
    <property type="entry name" value="Transcription termination factor 3, mitochondrial"/>
    <property type="match status" value="3"/>
</dbReference>
<evidence type="ECO:0000313" key="5">
    <source>
        <dbReference type="Proteomes" id="UP000095751"/>
    </source>
</evidence>
<dbReference type="OrthoDB" id="187447at2759"/>
<dbReference type="InterPro" id="IPR038538">
    <property type="entry name" value="MTERF_sf"/>
</dbReference>
<evidence type="ECO:0008006" key="6">
    <source>
        <dbReference type="Google" id="ProtNLM"/>
    </source>
</evidence>
<keyword evidence="5" id="KW-1185">Reference proteome</keyword>
<protein>
    <recommendedName>
        <fullName evidence="6">mTERF-domain-containing protein</fullName>
    </recommendedName>
</protein>
<comment type="similarity">
    <text evidence="1">Belongs to the mTERF family.</text>
</comment>
<feature type="compositionally biased region" description="Polar residues" evidence="3">
    <location>
        <begin position="654"/>
        <end position="663"/>
    </location>
</feature>
<dbReference type="KEGG" id="fcy:FRACYDRAFT_247114"/>
<reference evidence="4 5" key="1">
    <citation type="submission" date="2016-09" db="EMBL/GenBank/DDBJ databases">
        <title>Extensive genetic diversity and differential bi-allelic expression allows diatom success in the polar Southern Ocean.</title>
        <authorList>
            <consortium name="DOE Joint Genome Institute"/>
            <person name="Mock T."/>
            <person name="Otillar R.P."/>
            <person name="Strauss J."/>
            <person name="Dupont C."/>
            <person name="Frickenhaus S."/>
            <person name="Maumus F."/>
            <person name="Mcmullan M."/>
            <person name="Sanges R."/>
            <person name="Schmutz J."/>
            <person name="Toseland A."/>
            <person name="Valas R."/>
            <person name="Veluchamy A."/>
            <person name="Ward B.J."/>
            <person name="Allen A."/>
            <person name="Barry K."/>
            <person name="Falciatore A."/>
            <person name="Ferrante M."/>
            <person name="Fortunato A.E."/>
            <person name="Gloeckner G."/>
            <person name="Gruber A."/>
            <person name="Hipkin R."/>
            <person name="Janech M."/>
            <person name="Kroth P."/>
            <person name="Leese F."/>
            <person name="Lindquist E."/>
            <person name="Lyon B.R."/>
            <person name="Martin J."/>
            <person name="Mayer C."/>
            <person name="Parker M."/>
            <person name="Quesneville H."/>
            <person name="Raymond J."/>
            <person name="Uhlig C."/>
            <person name="Valentin K.U."/>
            <person name="Worden A.Z."/>
            <person name="Armbrust E.V."/>
            <person name="Bowler C."/>
            <person name="Green B."/>
            <person name="Moulton V."/>
            <person name="Van Oosterhout C."/>
            <person name="Grigoriev I."/>
        </authorList>
    </citation>
    <scope>NUCLEOTIDE SEQUENCE [LARGE SCALE GENOMIC DNA]</scope>
    <source>
        <strain evidence="4 5">CCMP1102</strain>
    </source>
</reference>
<proteinExistence type="inferred from homology"/>
<sequence length="676" mass="76117">MTYSNIPRKHIRPLLSRYAGATIGLVIYEETDNHEEKGLDDSSSKKQNNDISDNNIDNVSEQIRWIFEDNDNNKVDDENEDYFYDDDDDESFFDDIFMTDEEEEDGPDASLNEDDLMELHDINPEILKTLTNTFSSSALSSSTKTPDISWSAKASTGTDTVEYPIATTNEVDNTAAAVVASAVSLDAVLSSNLSYFYLRDELGLSEDVMWKITNHASSVLGLKAGTVRTKVELLQRLVGFTDSEIRQLITSNPALLQLSAKKNISPTILFWIRQLGIGKDELKTLILGCPSLLKYSRANISGKLSFFQITMGYSLSDCRNLLLKEPSVLTGSVKTGLIPRLDSSIKKLNPNILRMSVDQNLQPKIIFYFMMTLRMDTTDVGKMLVKYPQILNYNLEHHILPIHHYLLSLDFSTHEFSRILQKYPRVISFSLIRIKRQIGYLRFELNLEASAIRRILHQCPQVVSLGRENIERTVQFLLQAVVPGATLIDNNSINNDEDDEGNNDDIGNGNSSGNGSNGMVDTDNPDILSIVQILLTGLPTLLGCSVDNNLEPKVDYLRERLGQEELSGALLRLPPLLGYSLEKRIRPRLEQILEAGIPGKRITVAITLKEDSFHDWLEKQQIKYKPIESSTIEHKEDSTDKNNKNLDAPEDANNRTGKSNSSRVVEEGGKIIHWRR</sequence>
<gene>
    <name evidence="4" type="ORF">FRACYDRAFT_247114</name>
</gene>
<dbReference type="InParanoid" id="A0A1E7EYF7"/>
<feature type="region of interest" description="Disordered" evidence="3">
    <location>
        <begin position="34"/>
        <end position="55"/>
    </location>
</feature>
<organism evidence="4 5">
    <name type="scientific">Fragilariopsis cylindrus CCMP1102</name>
    <dbReference type="NCBI Taxonomy" id="635003"/>
    <lineage>
        <taxon>Eukaryota</taxon>
        <taxon>Sar</taxon>
        <taxon>Stramenopiles</taxon>
        <taxon>Ochrophyta</taxon>
        <taxon>Bacillariophyta</taxon>
        <taxon>Bacillariophyceae</taxon>
        <taxon>Bacillariophycidae</taxon>
        <taxon>Bacillariales</taxon>
        <taxon>Bacillariaceae</taxon>
        <taxon>Fragilariopsis</taxon>
    </lineage>
</organism>
<evidence type="ECO:0000256" key="1">
    <source>
        <dbReference type="ARBA" id="ARBA00007692"/>
    </source>
</evidence>
<dbReference type="GO" id="GO:0003676">
    <property type="term" value="F:nucleic acid binding"/>
    <property type="evidence" value="ECO:0007669"/>
    <property type="project" value="InterPro"/>
</dbReference>
<dbReference type="PANTHER" id="PTHR13068:SF151">
    <property type="entry name" value="TRANSCRIPTION TERMINATION FACTOR MTERF9, CHLOROPLASTIC"/>
    <property type="match status" value="1"/>
</dbReference>
<dbReference type="PANTHER" id="PTHR13068">
    <property type="entry name" value="CGI-12 PROTEIN-RELATED"/>
    <property type="match status" value="1"/>
</dbReference>
<dbReference type="EMBL" id="KV784371">
    <property type="protein sequence ID" value="OEU10573.1"/>
    <property type="molecule type" value="Genomic_DNA"/>
</dbReference>
<feature type="compositionally biased region" description="Basic and acidic residues" evidence="3">
    <location>
        <begin position="631"/>
        <end position="644"/>
    </location>
</feature>
<dbReference type="Proteomes" id="UP000095751">
    <property type="component" value="Unassembled WGS sequence"/>
</dbReference>
<evidence type="ECO:0000256" key="3">
    <source>
        <dbReference type="SAM" id="MobiDB-lite"/>
    </source>
</evidence>
<feature type="region of interest" description="Disordered" evidence="3">
    <location>
        <begin position="491"/>
        <end position="519"/>
    </location>
</feature>
<accession>A0A1E7EYF7</accession>
<name>A0A1E7EYF7_9STRA</name>
<evidence type="ECO:0000313" key="4">
    <source>
        <dbReference type="EMBL" id="OEU10573.1"/>
    </source>
</evidence>
<dbReference type="AlphaFoldDB" id="A0A1E7EYF7"/>
<evidence type="ECO:0000256" key="2">
    <source>
        <dbReference type="ARBA" id="ARBA00022946"/>
    </source>
</evidence>
<dbReference type="SMART" id="SM00733">
    <property type="entry name" value="Mterf"/>
    <property type="match status" value="9"/>
</dbReference>
<keyword evidence="2" id="KW-0809">Transit peptide</keyword>